<evidence type="ECO:0000313" key="3">
    <source>
        <dbReference type="Proteomes" id="UP000623608"/>
    </source>
</evidence>
<proteinExistence type="predicted"/>
<accession>A0A919NUZ8</accession>
<protein>
    <submittedName>
        <fullName evidence="2">Uncharacterized protein</fullName>
    </submittedName>
</protein>
<keyword evidence="1" id="KW-0812">Transmembrane</keyword>
<keyword evidence="1" id="KW-1133">Transmembrane helix</keyword>
<sequence>MRERRITAVVVIVALVAALVGNLLTNTVNVAGPGWQIGLLGALLVLAAVLVLAEWRRAQAQRAPADEGDRCSCVVPQTPVPSPFRAAPWWSRGVAGLETRRYQISPKRVQKVFAGAGWEGTLRSLYPNHPPISLAGVSFPVWAEVAAPELRSKNLDLDAAIGDLHGEVPRVDRYDAEDLGFDPRGRAEFRHTYWRRDERRRFNAETFALERIVRRGPGDFLVDARYGRYFQSVATSEMLEREFIDAVSRRPGAVLPMSAFPRREWLREQTNGNEIFDGSNRSAALSVAAAVIVREERGYSALLSRRSSEVKTHPGFQHVFPSGILAPTSSRYAAPKGEYSVKRAFLREFAEELFRYDELTHDSQDLRDAIRGIWPIEHMLDATVPGPNGEPPVVEIRYAGISVPLLTLRPELYVVLLVRERGWFDDMVDRSRRNCARHGFNLNWEFEDGRENVHGRRLDSIRIELDDRLELIDRRQITPLNTVPHAAAALWLGTQVARDLVQSADLQP</sequence>
<dbReference type="AlphaFoldDB" id="A0A919NUZ8"/>
<organism evidence="2 3">
    <name type="scientific">Paractinoplanes tereljensis</name>
    <dbReference type="NCBI Taxonomy" id="571912"/>
    <lineage>
        <taxon>Bacteria</taxon>
        <taxon>Bacillati</taxon>
        <taxon>Actinomycetota</taxon>
        <taxon>Actinomycetes</taxon>
        <taxon>Micromonosporales</taxon>
        <taxon>Micromonosporaceae</taxon>
        <taxon>Paractinoplanes</taxon>
    </lineage>
</organism>
<dbReference type="Proteomes" id="UP000623608">
    <property type="component" value="Unassembled WGS sequence"/>
</dbReference>
<reference evidence="2" key="1">
    <citation type="submission" date="2021-01" db="EMBL/GenBank/DDBJ databases">
        <title>Whole genome shotgun sequence of Actinoplanes tereljensis NBRC 105297.</title>
        <authorList>
            <person name="Komaki H."/>
            <person name="Tamura T."/>
        </authorList>
    </citation>
    <scope>NUCLEOTIDE SEQUENCE</scope>
    <source>
        <strain evidence="2">NBRC 105297</strain>
    </source>
</reference>
<feature type="transmembrane region" description="Helical" evidence="1">
    <location>
        <begin position="35"/>
        <end position="53"/>
    </location>
</feature>
<keyword evidence="3" id="KW-1185">Reference proteome</keyword>
<keyword evidence="1" id="KW-0472">Membrane</keyword>
<dbReference type="RefSeq" id="WP_203813560.1">
    <property type="nucleotide sequence ID" value="NZ_BOMY01000053.1"/>
</dbReference>
<dbReference type="EMBL" id="BOMY01000053">
    <property type="protein sequence ID" value="GIF25756.1"/>
    <property type="molecule type" value="Genomic_DNA"/>
</dbReference>
<evidence type="ECO:0000313" key="2">
    <source>
        <dbReference type="EMBL" id="GIF25756.1"/>
    </source>
</evidence>
<gene>
    <name evidence="2" type="ORF">Ate02nite_84860</name>
</gene>
<name>A0A919NUZ8_9ACTN</name>
<comment type="caution">
    <text evidence="2">The sequence shown here is derived from an EMBL/GenBank/DDBJ whole genome shotgun (WGS) entry which is preliminary data.</text>
</comment>
<evidence type="ECO:0000256" key="1">
    <source>
        <dbReference type="SAM" id="Phobius"/>
    </source>
</evidence>